<dbReference type="PROSITE" id="PS50072">
    <property type="entry name" value="CSA_PPIASE_2"/>
    <property type="match status" value="1"/>
</dbReference>
<evidence type="ECO:0000256" key="4">
    <source>
        <dbReference type="ARBA" id="ARBA00022574"/>
    </source>
</evidence>
<evidence type="ECO:0000256" key="3">
    <source>
        <dbReference type="ARBA" id="ARBA00007365"/>
    </source>
</evidence>
<protein>
    <recommendedName>
        <fullName evidence="8">Peptidyl-prolyl cis-trans isomerase</fullName>
        <shortName evidence="8">PPIase</shortName>
        <ecNumber evidence="8">5.2.1.8</ecNumber>
    </recommendedName>
</protein>
<keyword evidence="12" id="KW-1185">Reference proteome</keyword>
<dbReference type="FunFam" id="2.40.100.10:FF:000003">
    <property type="entry name" value="Peptidylprolyl isomerase domain and WD repeat-containing 1"/>
    <property type="match status" value="1"/>
</dbReference>
<dbReference type="EC" id="5.2.1.8" evidence="8"/>
<comment type="function">
    <text evidence="2 8">PPIases accelerate the folding of proteins. It catalyzes the cis-trans isomerization of proline imidic peptide bonds in oligopeptides.</text>
</comment>
<keyword evidence="5" id="KW-0677">Repeat</keyword>
<dbReference type="InterPro" id="IPR029000">
    <property type="entry name" value="Cyclophilin-like_dom_sf"/>
</dbReference>
<reference evidence="11" key="2">
    <citation type="submission" date="2021-05" db="EMBL/GenBank/DDBJ databases">
        <title>Pangenome of Leuconostoc gelidum warrants species status for Leuconostoc gelidum subsp. gasicomitatum.</title>
        <authorList>
            <person name="Johansson P."/>
            <person name="Sade E."/>
            <person name="Hultman J."/>
            <person name="Auvinen P."/>
            <person name="Bjorkroth J."/>
        </authorList>
    </citation>
    <scope>NUCLEOTIDE SEQUENCE</scope>
    <source>
        <strain evidence="11">A.21.4</strain>
    </source>
</reference>
<comment type="similarity">
    <text evidence="3 8">Belongs to the cyclophilin-type PPIase family.</text>
</comment>
<sequence length="169" mass="18537">MIDHPQQDAENYVGPVATFKTSQGEIQVKLFADIAPKTVENFTTHAKNGYYDNGIFHRVIRDFMIQGGDPDGTGMGGQSIWGGSFEDEFSDKLLNVRGALSMANAGPNTNGSQFFIVQTKETPWLNGKHTVFGQVIKGLDVVDKIGKVSVNMSDKPREDVKIETIEIAD</sequence>
<dbReference type="EMBL" id="FBSY01000007">
    <property type="protein sequence ID" value="CUW12023.1"/>
    <property type="molecule type" value="Genomic_DNA"/>
</dbReference>
<evidence type="ECO:0000313" key="13">
    <source>
        <dbReference type="Proteomes" id="UP000752647"/>
    </source>
</evidence>
<evidence type="ECO:0000313" key="10">
    <source>
        <dbReference type="EMBL" id="CUW12023.1"/>
    </source>
</evidence>
<organism evidence="11 13">
    <name type="scientific">Leuconostoc gasicomitatum</name>
    <dbReference type="NCBI Taxonomy" id="115778"/>
    <lineage>
        <taxon>Bacteria</taxon>
        <taxon>Bacillati</taxon>
        <taxon>Bacillota</taxon>
        <taxon>Bacilli</taxon>
        <taxon>Lactobacillales</taxon>
        <taxon>Lactobacillaceae</taxon>
        <taxon>Leuconostoc</taxon>
        <taxon>Leuconostoc gelidum group</taxon>
    </lineage>
</organism>
<dbReference type="InterPro" id="IPR024936">
    <property type="entry name" value="Cyclophilin-type_PPIase"/>
</dbReference>
<accession>A0A9Q3SYD8</accession>
<comment type="caution">
    <text evidence="11">The sequence shown here is derived from an EMBL/GenBank/DDBJ whole genome shotgun (WGS) entry which is preliminary data.</text>
</comment>
<evidence type="ECO:0000256" key="8">
    <source>
        <dbReference type="RuleBase" id="RU363019"/>
    </source>
</evidence>
<dbReference type="PANTHER" id="PTHR45625:SF4">
    <property type="entry name" value="PEPTIDYLPROLYL ISOMERASE DOMAIN AND WD REPEAT-CONTAINING PROTEIN 1"/>
    <property type="match status" value="1"/>
</dbReference>
<dbReference type="EMBL" id="JAHBFI010000016">
    <property type="protein sequence ID" value="MBZ5962828.1"/>
    <property type="molecule type" value="Genomic_DNA"/>
</dbReference>
<dbReference type="Pfam" id="PF00160">
    <property type="entry name" value="Pro_isomerase"/>
    <property type="match status" value="1"/>
</dbReference>
<dbReference type="GeneID" id="34301459"/>
<evidence type="ECO:0000256" key="5">
    <source>
        <dbReference type="ARBA" id="ARBA00022737"/>
    </source>
</evidence>
<dbReference type="Proteomes" id="UP000752647">
    <property type="component" value="Unassembled WGS sequence"/>
</dbReference>
<keyword evidence="7 8" id="KW-0413">Isomerase</keyword>
<dbReference type="GO" id="GO:0003755">
    <property type="term" value="F:peptidyl-prolyl cis-trans isomerase activity"/>
    <property type="evidence" value="ECO:0007669"/>
    <property type="project" value="UniProtKB-UniRule"/>
</dbReference>
<evidence type="ECO:0000256" key="6">
    <source>
        <dbReference type="ARBA" id="ARBA00023110"/>
    </source>
</evidence>
<comment type="catalytic activity">
    <reaction evidence="1 8">
        <text>[protein]-peptidylproline (omega=180) = [protein]-peptidylproline (omega=0)</text>
        <dbReference type="Rhea" id="RHEA:16237"/>
        <dbReference type="Rhea" id="RHEA-COMP:10747"/>
        <dbReference type="Rhea" id="RHEA-COMP:10748"/>
        <dbReference type="ChEBI" id="CHEBI:83833"/>
        <dbReference type="ChEBI" id="CHEBI:83834"/>
        <dbReference type="EC" id="5.2.1.8"/>
    </reaction>
</comment>
<evidence type="ECO:0000256" key="1">
    <source>
        <dbReference type="ARBA" id="ARBA00000971"/>
    </source>
</evidence>
<evidence type="ECO:0000256" key="2">
    <source>
        <dbReference type="ARBA" id="ARBA00002388"/>
    </source>
</evidence>
<keyword evidence="6 8" id="KW-0697">Rotamase</keyword>
<evidence type="ECO:0000313" key="11">
    <source>
        <dbReference type="EMBL" id="MBZ5962828.1"/>
    </source>
</evidence>
<name>A0A9Q3SYD8_9LACO</name>
<dbReference type="InterPro" id="IPR002130">
    <property type="entry name" value="Cyclophilin-type_PPIase_dom"/>
</dbReference>
<dbReference type="OMA" id="SVWGQVI"/>
<dbReference type="InterPro" id="IPR044666">
    <property type="entry name" value="Cyclophilin_A-like"/>
</dbReference>
<proteinExistence type="inferred from homology"/>
<dbReference type="PANTHER" id="PTHR45625">
    <property type="entry name" value="PEPTIDYL-PROLYL CIS-TRANS ISOMERASE-RELATED"/>
    <property type="match status" value="1"/>
</dbReference>
<dbReference type="PIRSF" id="PIRSF001467">
    <property type="entry name" value="Peptidylpro_ismrse"/>
    <property type="match status" value="1"/>
</dbReference>
<evidence type="ECO:0000259" key="9">
    <source>
        <dbReference type="PROSITE" id="PS50072"/>
    </source>
</evidence>
<evidence type="ECO:0000313" key="12">
    <source>
        <dbReference type="Proteomes" id="UP000199271"/>
    </source>
</evidence>
<dbReference type="Gene3D" id="2.40.100.10">
    <property type="entry name" value="Cyclophilin-like"/>
    <property type="match status" value="1"/>
</dbReference>
<dbReference type="PRINTS" id="PR00153">
    <property type="entry name" value="CSAPPISMRASE"/>
</dbReference>
<reference evidence="10 12" key="1">
    <citation type="submission" date="2015-12" db="EMBL/GenBank/DDBJ databases">
        <authorList>
            <person name="Andreevskaya M."/>
        </authorList>
    </citation>
    <scope>NUCLEOTIDE SEQUENCE [LARGE SCALE GENOMIC DNA]</scope>
    <source>
        <strain evidence="10 12">C122c</strain>
    </source>
</reference>
<keyword evidence="4" id="KW-0853">WD repeat</keyword>
<dbReference type="AlphaFoldDB" id="A0A9Q3SYD8"/>
<evidence type="ECO:0000256" key="7">
    <source>
        <dbReference type="ARBA" id="ARBA00023235"/>
    </source>
</evidence>
<gene>
    <name evidence="10" type="ORF">C122C_1012</name>
    <name evidence="11" type="ORF">KIJ12_06675</name>
</gene>
<dbReference type="Proteomes" id="UP000199271">
    <property type="component" value="Unassembled WGS sequence"/>
</dbReference>
<dbReference type="RefSeq" id="WP_010382020.1">
    <property type="nucleotide sequence ID" value="NZ_BPKT01000007.1"/>
</dbReference>
<feature type="domain" description="PPIase cyclophilin-type" evidence="9">
    <location>
        <begin position="13"/>
        <end position="167"/>
    </location>
</feature>
<dbReference type="SUPFAM" id="SSF50891">
    <property type="entry name" value="Cyclophilin-like"/>
    <property type="match status" value="1"/>
</dbReference>